<reference evidence="3" key="1">
    <citation type="journal article" date="2013" name="Nat. Genet.">
        <title>The duck genome and transcriptome provide insight into an avian influenza virus reservoir species.</title>
        <authorList>
            <person name="Huang Y."/>
            <person name="Li Y."/>
            <person name="Burt D.W."/>
            <person name="Chen H."/>
            <person name="Zhang Y."/>
            <person name="Qian W."/>
            <person name="Kim H."/>
            <person name="Gan S."/>
            <person name="Zhao Y."/>
            <person name="Li J."/>
            <person name="Yi K."/>
            <person name="Feng H."/>
            <person name="Zhu P."/>
            <person name="Li B."/>
            <person name="Liu Q."/>
            <person name="Fairley S."/>
            <person name="Magor K.E."/>
            <person name="Du Z."/>
            <person name="Hu X."/>
            <person name="Goodman L."/>
            <person name="Tafer H."/>
            <person name="Vignal A."/>
            <person name="Lee T."/>
            <person name="Kim K.W."/>
            <person name="Sheng Z."/>
            <person name="An Y."/>
            <person name="Searle S."/>
            <person name="Herrero J."/>
            <person name="Groenen M.A."/>
            <person name="Crooijmans R.P."/>
            <person name="Faraut T."/>
            <person name="Cai Q."/>
            <person name="Webster R.G."/>
            <person name="Aldridge J.R."/>
            <person name="Warren W.C."/>
            <person name="Bartschat S."/>
            <person name="Kehr S."/>
            <person name="Marz M."/>
            <person name="Stadler P.F."/>
            <person name="Smith J."/>
            <person name="Kraus R.H."/>
            <person name="Zhao Y."/>
            <person name="Ren L."/>
            <person name="Fei J."/>
            <person name="Morisson M."/>
            <person name="Kaiser P."/>
            <person name="Griffin D.K."/>
            <person name="Rao M."/>
            <person name="Pitel F."/>
            <person name="Wang J."/>
            <person name="Li N."/>
        </authorList>
    </citation>
    <scope>NUCLEOTIDE SEQUENCE [LARGE SCALE GENOMIC DNA]</scope>
</reference>
<dbReference type="Proteomes" id="UP000296049">
    <property type="component" value="Unassembled WGS sequence"/>
</dbReference>
<proteinExistence type="predicted"/>
<name>R0K2D7_ANAPL</name>
<sequence>MGTPEATRLKHTEVLTPENTSSVEDTGTVMLICTKVPVAEQGRGCVVVGGTRCHPCPTSPVLRMLAVPGCWLTKTVHINCRYLRCYARLLSRMLASSITSASTFSALSSQSRPGLPDAVGPSAEGLWVCAAYRQQAPAPKGAALLKRQLFEHSSSTYLNSVNDERNRACVMQTAEERALLTATDTGGNTAYSTRWGLHWKNTICEAMHIHGNIENSPRNLSSSATGLLKISEYKTQYSPQMSTHRLAQLVSCSEQVRAKAARAPCTALSAGESGQQMPAGASGLTRGAGSRGAASGTALCPVLRAEGQGKRRQERLSQIGASPGAWQQRQEHRAKHGARESCCKGKAAVNIIINTGPHNLRTQDINHGAADHGTQSHCQLHVRSVRACCYFSSIPHLINLLSKPVPKLYLIGKAYSANVDKAFLIDAIHFAGLEAISGKEKVKTAFLPASCACSEQNLVVLPSYQLSFRAGQQLLFVSSSASPAAAEETASEKGTGQLEVKPAEMS</sequence>
<organism evidence="2 3">
    <name type="scientific">Anas platyrhynchos</name>
    <name type="common">Mallard</name>
    <name type="synonym">Anas boschas</name>
    <dbReference type="NCBI Taxonomy" id="8839"/>
    <lineage>
        <taxon>Eukaryota</taxon>
        <taxon>Metazoa</taxon>
        <taxon>Chordata</taxon>
        <taxon>Craniata</taxon>
        <taxon>Vertebrata</taxon>
        <taxon>Euteleostomi</taxon>
        <taxon>Archelosauria</taxon>
        <taxon>Archosauria</taxon>
        <taxon>Dinosauria</taxon>
        <taxon>Saurischia</taxon>
        <taxon>Theropoda</taxon>
        <taxon>Coelurosauria</taxon>
        <taxon>Aves</taxon>
        <taxon>Neognathae</taxon>
        <taxon>Galloanserae</taxon>
        <taxon>Anseriformes</taxon>
        <taxon>Anatidae</taxon>
        <taxon>Anatinae</taxon>
        <taxon>Anas</taxon>
    </lineage>
</organism>
<keyword evidence="3" id="KW-1185">Reference proteome</keyword>
<evidence type="ECO:0000256" key="1">
    <source>
        <dbReference type="SAM" id="MobiDB-lite"/>
    </source>
</evidence>
<feature type="region of interest" description="Disordered" evidence="1">
    <location>
        <begin position="269"/>
        <end position="292"/>
    </location>
</feature>
<feature type="compositionally biased region" description="Low complexity" evidence="1">
    <location>
        <begin position="279"/>
        <end position="292"/>
    </location>
</feature>
<accession>R0K2D7</accession>
<protein>
    <submittedName>
        <fullName evidence="2">Uncharacterized protein</fullName>
    </submittedName>
</protein>
<feature type="region of interest" description="Disordered" evidence="1">
    <location>
        <begin position="483"/>
        <end position="506"/>
    </location>
</feature>
<feature type="region of interest" description="Disordered" evidence="1">
    <location>
        <begin position="308"/>
        <end position="339"/>
    </location>
</feature>
<evidence type="ECO:0000313" key="3">
    <source>
        <dbReference type="Proteomes" id="UP000296049"/>
    </source>
</evidence>
<gene>
    <name evidence="2" type="ORF">Anapl_00191</name>
</gene>
<dbReference type="AlphaFoldDB" id="R0K2D7"/>
<dbReference type="EMBL" id="KB742808">
    <property type="protein sequence ID" value="EOB04176.1"/>
    <property type="molecule type" value="Genomic_DNA"/>
</dbReference>
<evidence type="ECO:0000313" key="2">
    <source>
        <dbReference type="EMBL" id="EOB04176.1"/>
    </source>
</evidence>